<sequence>MMQGNQPGPVGARFEQSLIPDFRLRPGIGEHQATGTAVHLGDHLRQHAQAHVPGPRKALDGSRQQRIDQQLLDDLALHGHAAVADQYLLRMLLIAQRCGNTPHNQLRVPMAQSSQSQLKLHATFVTDQLVPFVHHDHFQR</sequence>
<comment type="caution">
    <text evidence="1">The sequence shown here is derived from an EMBL/GenBank/DDBJ whole genome shotgun (WGS) entry which is preliminary data.</text>
</comment>
<organism evidence="1 2">
    <name type="scientific">Pseudomonas syringae pv. spinaceae</name>
    <dbReference type="NCBI Taxonomy" id="264459"/>
    <lineage>
        <taxon>Bacteria</taxon>
        <taxon>Pseudomonadati</taxon>
        <taxon>Pseudomonadota</taxon>
        <taxon>Gammaproteobacteria</taxon>
        <taxon>Pseudomonadales</taxon>
        <taxon>Pseudomonadaceae</taxon>
        <taxon>Pseudomonas</taxon>
        <taxon>Pseudomonas syringae</taxon>
    </lineage>
</organism>
<proteinExistence type="predicted"/>
<evidence type="ECO:0000313" key="2">
    <source>
        <dbReference type="Proteomes" id="UP000050384"/>
    </source>
</evidence>
<gene>
    <name evidence="1" type="ORF">ALO94_201144</name>
</gene>
<accession>A0A0Q0CQ15</accession>
<evidence type="ECO:0000313" key="1">
    <source>
        <dbReference type="EMBL" id="KPY86858.1"/>
    </source>
</evidence>
<dbReference type="Proteomes" id="UP000050384">
    <property type="component" value="Unassembled WGS sequence"/>
</dbReference>
<dbReference type="EMBL" id="LJRI01000852">
    <property type="protein sequence ID" value="KPY86858.1"/>
    <property type="molecule type" value="Genomic_DNA"/>
</dbReference>
<reference evidence="1 2" key="1">
    <citation type="submission" date="2015-09" db="EMBL/GenBank/DDBJ databases">
        <title>Genome announcement of multiple Pseudomonas syringae strains.</title>
        <authorList>
            <person name="Thakur S."/>
            <person name="Wang P.W."/>
            <person name="Gong Y."/>
            <person name="Weir B.S."/>
            <person name="Guttman D.S."/>
        </authorList>
    </citation>
    <scope>NUCLEOTIDE SEQUENCE [LARGE SCALE GENOMIC DNA]</scope>
    <source>
        <strain evidence="1 2">ICMP16929</strain>
    </source>
</reference>
<name>A0A0Q0CQ15_PSESX</name>
<protein>
    <submittedName>
        <fullName evidence="1">Uncharacterized protein</fullName>
    </submittedName>
</protein>
<dbReference type="AlphaFoldDB" id="A0A0Q0CQ15"/>